<gene>
    <name evidence="1" type="ordered locus">Tbis_3501</name>
</gene>
<sequence length="85" mass="9585">MPSVALVEPDCVRQLLESADPDAAVVFVRGDCVVLGERDIDERHRRLVIVHRRDLPEVRSGAPITDELVESVMWRIDHLARDLCG</sequence>
<dbReference type="eggNOG" id="ENOG502ZW5S">
    <property type="taxonomic scope" value="Bacteria"/>
</dbReference>
<organism evidence="1 2">
    <name type="scientific">Thermobispora bispora (strain ATCC 19993 / DSM 43833 / CBS 139.67 / JCM 10125 / KCTC 9307 / NBRC 14880 / R51)</name>
    <dbReference type="NCBI Taxonomy" id="469371"/>
    <lineage>
        <taxon>Bacteria</taxon>
        <taxon>Bacillati</taxon>
        <taxon>Actinomycetota</taxon>
        <taxon>Actinomycetes</taxon>
        <taxon>Streptosporangiales</taxon>
        <taxon>Streptosporangiaceae</taxon>
        <taxon>Thermobispora</taxon>
    </lineage>
</organism>
<reference evidence="1 2" key="1">
    <citation type="submission" date="2010-01" db="EMBL/GenBank/DDBJ databases">
        <title>The complete genome of Thermobispora bispora DSM 43833.</title>
        <authorList>
            <consortium name="US DOE Joint Genome Institute (JGI-PGF)"/>
            <person name="Lucas S."/>
            <person name="Copeland A."/>
            <person name="Lapidus A."/>
            <person name="Glavina del Rio T."/>
            <person name="Dalin E."/>
            <person name="Tice H."/>
            <person name="Bruce D."/>
            <person name="Goodwin L."/>
            <person name="Pitluck S."/>
            <person name="Kyrpides N."/>
            <person name="Mavromatis K."/>
            <person name="Ivanova N."/>
            <person name="Mikhailova N."/>
            <person name="Chertkov O."/>
            <person name="Brettin T."/>
            <person name="Detter J.C."/>
            <person name="Han C."/>
            <person name="Larimer F."/>
            <person name="Land M."/>
            <person name="Hauser L."/>
            <person name="Markowitz V."/>
            <person name="Cheng J.-F."/>
            <person name="Hugenholtz P."/>
            <person name="Woyke T."/>
            <person name="Wu D."/>
            <person name="Jando M."/>
            <person name="Schneider S."/>
            <person name="Klenk H.-P."/>
            <person name="Eisen J.A."/>
        </authorList>
    </citation>
    <scope>NUCLEOTIDE SEQUENCE [LARGE SCALE GENOMIC DNA]</scope>
    <source>
        <strain evidence="2">ATCC 19993 / DSM 43833 / CBS 139.67 / JCM 10125 / KCTC 9307 / NBRC 14880 / R51</strain>
    </source>
</reference>
<dbReference type="RefSeq" id="WP_013133722.1">
    <property type="nucleotide sequence ID" value="NC_014165.1"/>
</dbReference>
<keyword evidence="2" id="KW-1185">Reference proteome</keyword>
<evidence type="ECO:0000313" key="1">
    <source>
        <dbReference type="EMBL" id="ADG90189.1"/>
    </source>
</evidence>
<dbReference type="AlphaFoldDB" id="D6YAD6"/>
<accession>D6YAD6</accession>
<dbReference type="KEGG" id="tbi:Tbis_3501"/>
<proteinExistence type="predicted"/>
<dbReference type="Proteomes" id="UP000006640">
    <property type="component" value="Chromosome"/>
</dbReference>
<name>D6YAD6_THEBD</name>
<dbReference type="HOGENOM" id="CLU_193744_0_0_11"/>
<dbReference type="STRING" id="469371.Tbis_3501"/>
<protein>
    <submittedName>
        <fullName evidence="1">Uncharacterized protein</fullName>
    </submittedName>
</protein>
<evidence type="ECO:0000313" key="2">
    <source>
        <dbReference type="Proteomes" id="UP000006640"/>
    </source>
</evidence>
<dbReference type="EMBL" id="CP001874">
    <property type="protein sequence ID" value="ADG90189.1"/>
    <property type="molecule type" value="Genomic_DNA"/>
</dbReference>